<feature type="transmembrane region" description="Helical" evidence="1">
    <location>
        <begin position="36"/>
        <end position="53"/>
    </location>
</feature>
<dbReference type="SUPFAM" id="SSF48317">
    <property type="entry name" value="Acid phosphatase/Vanadium-dependent haloperoxidase"/>
    <property type="match status" value="1"/>
</dbReference>
<feature type="chain" id="PRO_5005223516" description="Phosphatidic acid phosphatase type 2/haloperoxidase domain-containing protein" evidence="2">
    <location>
        <begin position="21"/>
        <end position="171"/>
    </location>
</feature>
<organism evidence="4">
    <name type="scientific">Spongospora subterranea</name>
    <dbReference type="NCBI Taxonomy" id="70186"/>
    <lineage>
        <taxon>Eukaryota</taxon>
        <taxon>Sar</taxon>
        <taxon>Rhizaria</taxon>
        <taxon>Endomyxa</taxon>
        <taxon>Phytomyxea</taxon>
        <taxon>Plasmodiophorida</taxon>
        <taxon>Plasmodiophoridae</taxon>
        <taxon>Spongospora</taxon>
    </lineage>
</organism>
<name>A0A0H5QHU4_9EUKA</name>
<evidence type="ECO:0000259" key="3">
    <source>
        <dbReference type="SMART" id="SM00014"/>
    </source>
</evidence>
<dbReference type="AlphaFoldDB" id="A0A0H5QHU4"/>
<dbReference type="Pfam" id="PF01569">
    <property type="entry name" value="PAP2"/>
    <property type="match status" value="1"/>
</dbReference>
<dbReference type="InterPro" id="IPR036938">
    <property type="entry name" value="PAP2/HPO_sf"/>
</dbReference>
<dbReference type="PANTHER" id="PTHR14969:SF13">
    <property type="entry name" value="AT30094P"/>
    <property type="match status" value="1"/>
</dbReference>
<keyword evidence="1" id="KW-0472">Membrane</keyword>
<proteinExistence type="predicted"/>
<feature type="transmembrane region" description="Helical" evidence="1">
    <location>
        <begin position="88"/>
        <end position="110"/>
    </location>
</feature>
<evidence type="ECO:0000256" key="2">
    <source>
        <dbReference type="SAM" id="SignalP"/>
    </source>
</evidence>
<dbReference type="SMART" id="SM00014">
    <property type="entry name" value="acidPPc"/>
    <property type="match status" value="1"/>
</dbReference>
<accession>A0A0H5QHU4</accession>
<dbReference type="InterPro" id="IPR000326">
    <property type="entry name" value="PAP2/HPO"/>
</dbReference>
<feature type="signal peptide" evidence="2">
    <location>
        <begin position="1"/>
        <end position="20"/>
    </location>
</feature>
<reference evidence="4" key="1">
    <citation type="submission" date="2015-04" db="EMBL/GenBank/DDBJ databases">
        <title>The genome sequence of the plant pathogenic Rhizarian Plasmodiophora brassicae reveals insights in its biotrophic life cycle and the origin of chitin synthesis.</title>
        <authorList>
            <person name="Schwelm A."/>
            <person name="Fogelqvist J."/>
            <person name="Knaust A."/>
            <person name="Julke S."/>
            <person name="Lilja T."/>
            <person name="Dhandapani V."/>
            <person name="Bonilla-Rosso G."/>
            <person name="Karlsson M."/>
            <person name="Shevchenko A."/>
            <person name="Choi S.R."/>
            <person name="Kim H.G."/>
            <person name="Park J.Y."/>
            <person name="Lim Y.P."/>
            <person name="Ludwig-Muller J."/>
            <person name="Dixelius C."/>
        </authorList>
    </citation>
    <scope>NUCLEOTIDE SEQUENCE</scope>
    <source>
        <tissue evidence="4">Potato root galls</tissue>
    </source>
</reference>
<dbReference type="Gene3D" id="1.20.144.10">
    <property type="entry name" value="Phosphatidic acid phosphatase type 2/haloperoxidase"/>
    <property type="match status" value="1"/>
</dbReference>
<dbReference type="EMBL" id="HACM01000444">
    <property type="protein sequence ID" value="CRZ00886.1"/>
    <property type="molecule type" value="Transcribed_RNA"/>
</dbReference>
<dbReference type="UniPathway" id="UPA00378"/>
<dbReference type="PANTHER" id="PTHR14969">
    <property type="entry name" value="SPHINGOSINE-1-PHOSPHATE PHOSPHOHYDROLASE"/>
    <property type="match status" value="1"/>
</dbReference>
<sequence>MFAQAFVLIMGLTQVIPVNSIESLRSGYGMPSDHSQFMFFVATYGTLIVMAAERTRFTKASISLGLFITATIVAWSRVHMKVHSVDQIVAGALIGMALALAWHLFIVLLVRPKLFDFLQRSSLGRRLRIRDCAHVHDIVKLEYEAVMSCPGAVSFDDLSRTSETQIEKKIK</sequence>
<evidence type="ECO:0000313" key="4">
    <source>
        <dbReference type="EMBL" id="CRZ00886.1"/>
    </source>
</evidence>
<evidence type="ECO:0000256" key="1">
    <source>
        <dbReference type="SAM" id="Phobius"/>
    </source>
</evidence>
<feature type="domain" description="Phosphatidic acid phosphatase type 2/haloperoxidase" evidence="3">
    <location>
        <begin position="1"/>
        <end position="103"/>
    </location>
</feature>
<keyword evidence="1" id="KW-0812">Transmembrane</keyword>
<keyword evidence="1" id="KW-1133">Transmembrane helix</keyword>
<feature type="transmembrane region" description="Helical" evidence="1">
    <location>
        <begin position="60"/>
        <end position="76"/>
    </location>
</feature>
<dbReference type="GO" id="GO:0042392">
    <property type="term" value="F:sphingosine-1-phosphate phosphatase activity"/>
    <property type="evidence" value="ECO:0007669"/>
    <property type="project" value="TreeGrafter"/>
</dbReference>
<protein>
    <recommendedName>
        <fullName evidence="3">Phosphatidic acid phosphatase type 2/haloperoxidase domain-containing protein</fullName>
    </recommendedName>
</protein>
<keyword evidence="2" id="KW-0732">Signal</keyword>